<dbReference type="InterPro" id="IPR006680">
    <property type="entry name" value="Amidohydro-rel"/>
</dbReference>
<name>A0ABS2GLN7_9FIRM</name>
<dbReference type="SUPFAM" id="SSF51556">
    <property type="entry name" value="Metallo-dependent hydrolases"/>
    <property type="match status" value="1"/>
</dbReference>
<dbReference type="Pfam" id="PF01979">
    <property type="entry name" value="Amidohydro_1"/>
    <property type="match status" value="1"/>
</dbReference>
<dbReference type="InterPro" id="IPR051781">
    <property type="entry name" value="Metallo-dep_Hydrolase"/>
</dbReference>
<sequence>MILKNLRIWSREGFAGDCYLTVEGSRIHAIGPMSECPMDGESLDCRGYTAYPGFIDAHSHLGMFDDSIGVEGEDGNESTDPITPQLRGIDSVYAMDRGFADALAAGVTTVVTGPGSANAIAGTFCAVKTYGRIVDEMVIKSPVAMKMAFGENPKGIYGDKSETPSTRMATAALVREQLFKAQRYMQDLEKAAEDPDEDEPEFDMKCEALLPVLRRELPVHIHAHRADDIATAVRICHEFGLRYVLVHATEGHLIADYLAKENISIICGPMINHRSKPELSGFVMDSPTQLAKAGIPISICTDHPEIPQDLLAVSAGLCVREGLPWQTAMEAITWVPAVQAGIEDRVGSLAPGLDADLVLFDTDPLTLEARPALVMANGQIIHKKFTE</sequence>
<reference evidence="2 3" key="1">
    <citation type="journal article" date="2021" name="Sci. Rep.">
        <title>The distribution of antibiotic resistance genes in chicken gut microbiota commensals.</title>
        <authorList>
            <person name="Juricova H."/>
            <person name="Matiasovicova J."/>
            <person name="Kubasova T."/>
            <person name="Cejkova D."/>
            <person name="Rychlik I."/>
        </authorList>
    </citation>
    <scope>NUCLEOTIDE SEQUENCE [LARGE SCALE GENOMIC DNA]</scope>
    <source>
        <strain evidence="2 3">An564</strain>
    </source>
</reference>
<dbReference type="SUPFAM" id="SSF51338">
    <property type="entry name" value="Composite domain of metallo-dependent hydrolases"/>
    <property type="match status" value="1"/>
</dbReference>
<evidence type="ECO:0000259" key="1">
    <source>
        <dbReference type="Pfam" id="PF01979"/>
    </source>
</evidence>
<keyword evidence="3" id="KW-1185">Reference proteome</keyword>
<dbReference type="EMBL" id="JACSNR010000005">
    <property type="protein sequence ID" value="MBM6923382.1"/>
    <property type="molecule type" value="Genomic_DNA"/>
</dbReference>
<dbReference type="Gene3D" id="3.20.20.140">
    <property type="entry name" value="Metal-dependent hydrolases"/>
    <property type="match status" value="1"/>
</dbReference>
<evidence type="ECO:0000313" key="2">
    <source>
        <dbReference type="EMBL" id="MBM6923382.1"/>
    </source>
</evidence>
<gene>
    <name evidence="2" type="ORF">H9X81_06725</name>
</gene>
<evidence type="ECO:0000313" key="3">
    <source>
        <dbReference type="Proteomes" id="UP000724149"/>
    </source>
</evidence>
<dbReference type="CDD" id="cd01309">
    <property type="entry name" value="Met_dep_hydrolase_C"/>
    <property type="match status" value="1"/>
</dbReference>
<dbReference type="InterPro" id="IPR011059">
    <property type="entry name" value="Metal-dep_hydrolase_composite"/>
</dbReference>
<proteinExistence type="predicted"/>
<accession>A0ABS2GLN7</accession>
<feature type="domain" description="Amidohydrolase-related" evidence="1">
    <location>
        <begin position="50"/>
        <end position="377"/>
    </location>
</feature>
<comment type="caution">
    <text evidence="2">The sequence shown here is derived from an EMBL/GenBank/DDBJ whole genome shotgun (WGS) entry which is preliminary data.</text>
</comment>
<dbReference type="PANTHER" id="PTHR43135:SF3">
    <property type="entry name" value="ALPHA-D-RIBOSE 1-METHYLPHOSPHONATE 5-TRIPHOSPHATE DIPHOSPHATASE"/>
    <property type="match status" value="1"/>
</dbReference>
<dbReference type="InterPro" id="IPR032466">
    <property type="entry name" value="Metal_Hydrolase"/>
</dbReference>
<dbReference type="Proteomes" id="UP000724149">
    <property type="component" value="Unassembled WGS sequence"/>
</dbReference>
<protein>
    <submittedName>
        <fullName evidence="2">Amidohydrolase</fullName>
    </submittedName>
</protein>
<organism evidence="2 3">
    <name type="scientific">Hydrogenoanaerobacterium saccharovorans</name>
    <dbReference type="NCBI Taxonomy" id="474960"/>
    <lineage>
        <taxon>Bacteria</taxon>
        <taxon>Bacillati</taxon>
        <taxon>Bacillota</taxon>
        <taxon>Clostridia</taxon>
        <taxon>Eubacteriales</taxon>
        <taxon>Oscillospiraceae</taxon>
        <taxon>Hydrogenoanaerobacterium</taxon>
    </lineage>
</organism>
<dbReference type="PANTHER" id="PTHR43135">
    <property type="entry name" value="ALPHA-D-RIBOSE 1-METHYLPHOSPHONATE 5-TRIPHOSPHATE DIPHOSPHATASE"/>
    <property type="match status" value="1"/>
</dbReference>